<dbReference type="Proteomes" id="UP001150603">
    <property type="component" value="Unassembled WGS sequence"/>
</dbReference>
<proteinExistence type="predicted"/>
<evidence type="ECO:0000313" key="2">
    <source>
        <dbReference type="Proteomes" id="UP001150603"/>
    </source>
</evidence>
<dbReference type="EMBL" id="JANBPW010005671">
    <property type="protein sequence ID" value="KAJ1932126.1"/>
    <property type="molecule type" value="Genomic_DNA"/>
</dbReference>
<gene>
    <name evidence="1" type="primary">ZGRF1</name>
    <name evidence="1" type="ORF">FBU59_006476</name>
</gene>
<protein>
    <submittedName>
        <fullName evidence="1">Protein zgrf1</fullName>
    </submittedName>
</protein>
<name>A0ACC1IZW2_9FUNG</name>
<accession>A0ACC1IZW2</accession>
<reference evidence="1" key="1">
    <citation type="submission" date="2022-07" db="EMBL/GenBank/DDBJ databases">
        <title>Phylogenomic reconstructions and comparative analyses of Kickxellomycotina fungi.</title>
        <authorList>
            <person name="Reynolds N.K."/>
            <person name="Stajich J.E."/>
            <person name="Barry K."/>
            <person name="Grigoriev I.V."/>
            <person name="Crous P."/>
            <person name="Smith M.E."/>
        </authorList>
    </citation>
    <scope>NUCLEOTIDE SEQUENCE</scope>
    <source>
        <strain evidence="1">NRRL 5244</strain>
    </source>
</reference>
<keyword evidence="2" id="KW-1185">Reference proteome</keyword>
<evidence type="ECO:0000313" key="1">
    <source>
        <dbReference type="EMBL" id="KAJ1932126.1"/>
    </source>
</evidence>
<comment type="caution">
    <text evidence="1">The sequence shown here is derived from an EMBL/GenBank/DDBJ whole genome shotgun (WGS) entry which is preliminary data.</text>
</comment>
<organism evidence="1 2">
    <name type="scientific">Linderina macrospora</name>
    <dbReference type="NCBI Taxonomy" id="4868"/>
    <lineage>
        <taxon>Eukaryota</taxon>
        <taxon>Fungi</taxon>
        <taxon>Fungi incertae sedis</taxon>
        <taxon>Zoopagomycota</taxon>
        <taxon>Kickxellomycotina</taxon>
        <taxon>Kickxellomycetes</taxon>
        <taxon>Kickxellales</taxon>
        <taxon>Kickxellaceae</taxon>
        <taxon>Linderina</taxon>
    </lineage>
</organism>
<sequence length="192" mass="21792">MRKFTALYTHQKQKKVKAWQEGTAHYNEEHNEFVLYDVDNKRISSYRLRAREPIELSNEYDIGRYLLTLEEEKGGGCDDDTAGSNEEAQQENTIRTLPTKTEDEENTAYMVLYTTQKVKKVKAWAEGTLMYNPDSSRIVLKDDSGSTLTSSHYPKSKAIEIGSEIDHGQYLIQIESLKGDNAPASAENICAT</sequence>